<organism evidence="4 5">
    <name type="scientific">Georgenia halotolerans</name>
    <dbReference type="NCBI Taxonomy" id="3028317"/>
    <lineage>
        <taxon>Bacteria</taxon>
        <taxon>Bacillati</taxon>
        <taxon>Actinomycetota</taxon>
        <taxon>Actinomycetes</taxon>
        <taxon>Micrococcales</taxon>
        <taxon>Bogoriellaceae</taxon>
        <taxon>Georgenia</taxon>
    </lineage>
</organism>
<dbReference type="SUPFAM" id="SSF52317">
    <property type="entry name" value="Class I glutamine amidotransferase-like"/>
    <property type="match status" value="1"/>
</dbReference>
<dbReference type="InterPro" id="IPR011041">
    <property type="entry name" value="Quinoprot_gluc/sorb_DH_b-prop"/>
</dbReference>
<gene>
    <name evidence="4" type="ORF">PU560_02715</name>
</gene>
<dbReference type="Gene3D" id="2.120.10.30">
    <property type="entry name" value="TolB, C-terminal domain"/>
    <property type="match status" value="1"/>
</dbReference>
<protein>
    <submittedName>
        <fullName evidence="4">ThuA domain-containing protein</fullName>
    </submittedName>
</protein>
<dbReference type="Proteomes" id="UP001165561">
    <property type="component" value="Unassembled WGS sequence"/>
</dbReference>
<evidence type="ECO:0000259" key="3">
    <source>
        <dbReference type="Pfam" id="PF07995"/>
    </source>
</evidence>
<evidence type="ECO:0000256" key="1">
    <source>
        <dbReference type="SAM" id="MobiDB-lite"/>
    </source>
</evidence>
<dbReference type="EMBL" id="JARACI010000455">
    <property type="protein sequence ID" value="MDD9205378.1"/>
    <property type="molecule type" value="Genomic_DNA"/>
</dbReference>
<accession>A0ABT5TUL1</accession>
<dbReference type="Pfam" id="PF07995">
    <property type="entry name" value="GSDH"/>
    <property type="match status" value="1"/>
</dbReference>
<feature type="domain" description="Glucose/Sorbosone dehydrogenase" evidence="3">
    <location>
        <begin position="215"/>
        <end position="387"/>
    </location>
</feature>
<comment type="caution">
    <text evidence="4">The sequence shown here is derived from an EMBL/GenBank/DDBJ whole genome shotgun (WGS) entry which is preliminary data.</text>
</comment>
<feature type="compositionally biased region" description="Polar residues" evidence="1">
    <location>
        <begin position="365"/>
        <end position="375"/>
    </location>
</feature>
<dbReference type="InterPro" id="IPR011042">
    <property type="entry name" value="6-blade_b-propeller_TolB-like"/>
</dbReference>
<evidence type="ECO:0000313" key="5">
    <source>
        <dbReference type="Proteomes" id="UP001165561"/>
    </source>
</evidence>
<keyword evidence="5" id="KW-1185">Reference proteome</keyword>
<evidence type="ECO:0000259" key="2">
    <source>
        <dbReference type="Pfam" id="PF06283"/>
    </source>
</evidence>
<feature type="non-terminal residue" evidence="4">
    <location>
        <position position="1"/>
    </location>
</feature>
<feature type="non-terminal residue" evidence="4">
    <location>
        <position position="394"/>
    </location>
</feature>
<dbReference type="InterPro" id="IPR012938">
    <property type="entry name" value="Glc/Sorbosone_DH"/>
</dbReference>
<dbReference type="InterPro" id="IPR029062">
    <property type="entry name" value="Class_I_gatase-like"/>
</dbReference>
<dbReference type="Gene3D" id="3.40.50.880">
    <property type="match status" value="1"/>
</dbReference>
<dbReference type="PANTHER" id="PTHR40469">
    <property type="entry name" value="SECRETED GLYCOSYL HYDROLASE"/>
    <property type="match status" value="1"/>
</dbReference>
<evidence type="ECO:0000313" key="4">
    <source>
        <dbReference type="EMBL" id="MDD9205378.1"/>
    </source>
</evidence>
<dbReference type="Pfam" id="PF06283">
    <property type="entry name" value="ThuA"/>
    <property type="match status" value="1"/>
</dbReference>
<reference evidence="4" key="1">
    <citation type="submission" date="2023-02" db="EMBL/GenBank/DDBJ databases">
        <title>Georgenia sp.10Sc9-8, isolated from a soil sample collected from the Taklamakan desert.</title>
        <authorList>
            <person name="Liu S."/>
        </authorList>
    </citation>
    <scope>NUCLEOTIDE SEQUENCE</scope>
    <source>
        <strain evidence="4">10Sc9-8</strain>
    </source>
</reference>
<dbReference type="PANTHER" id="PTHR40469:SF2">
    <property type="entry name" value="GALACTOSE-BINDING DOMAIN-LIKE SUPERFAMILY PROTEIN"/>
    <property type="match status" value="1"/>
</dbReference>
<sequence length="394" mass="42189">LGADNGFSVDHTEEPTDFTSENLANYDVVVWLSTTGDVLNSEQQAAFEEYIQSGGGYAGIHAASDTEYGWEWYGDLVGAYFAGHPANQDATVVVEDPAHPSTAHLPALWDRYDEWYSFGDNPRGDVHVLASLDEESYDPGGNAMGEDHPIAWCQDFDGGRAWYTGGGHTEASFAEPAFLEHILGGLQTAAGVVDADCTAGLDESYDKVALDEGTQNPMDLAPAPDGRTFYVERDGRVQIIQAGGGTVTAGTLDVTTVQEFGLVGIELDPDFSANGWVYLYYSPPGSPTDYVSRFTMDGDTLDVGSEEVVLEVPVQRDECCHAGGALQFDGQGNLYIATGDNTNPFASDGYTPIDERDGRSAWDAQGTSGNTNSLSGKVLRIHPEDDGTYTIPDG</sequence>
<name>A0ABT5TUL1_9MICO</name>
<feature type="region of interest" description="Disordered" evidence="1">
    <location>
        <begin position="354"/>
        <end position="394"/>
    </location>
</feature>
<dbReference type="InterPro" id="IPR029010">
    <property type="entry name" value="ThuA-like"/>
</dbReference>
<feature type="domain" description="ThuA-like" evidence="2">
    <location>
        <begin position="2"/>
        <end position="187"/>
    </location>
</feature>
<dbReference type="SUPFAM" id="SSF50952">
    <property type="entry name" value="Soluble quinoprotein glucose dehydrogenase"/>
    <property type="match status" value="1"/>
</dbReference>
<proteinExistence type="predicted"/>